<evidence type="ECO:0000313" key="7">
    <source>
        <dbReference type="EMBL" id="REG96268.1"/>
    </source>
</evidence>
<evidence type="ECO:0000256" key="2">
    <source>
        <dbReference type="ARBA" id="ARBA00022692"/>
    </source>
</evidence>
<dbReference type="RefSeq" id="WP_115814188.1">
    <property type="nucleotide sequence ID" value="NZ_QUNI01000010.1"/>
</dbReference>
<evidence type="ECO:0000256" key="4">
    <source>
        <dbReference type="ARBA" id="ARBA00022989"/>
    </source>
</evidence>
<gene>
    <name evidence="7" type="ORF">C8P67_11089</name>
</gene>
<dbReference type="EMBL" id="QUNI01000010">
    <property type="protein sequence ID" value="REG96268.1"/>
    <property type="molecule type" value="Genomic_DNA"/>
</dbReference>
<dbReference type="InterPro" id="IPR001182">
    <property type="entry name" value="FtsW/RodA"/>
</dbReference>
<accession>A0A3E0EDA8</accession>
<evidence type="ECO:0000256" key="3">
    <source>
        <dbReference type="ARBA" id="ARBA00022960"/>
    </source>
</evidence>
<dbReference type="OrthoDB" id="9768187at2"/>
<name>A0A3E0EDA8_9FLAO</name>
<dbReference type="GO" id="GO:0051301">
    <property type="term" value="P:cell division"/>
    <property type="evidence" value="ECO:0007669"/>
    <property type="project" value="InterPro"/>
</dbReference>
<evidence type="ECO:0000256" key="1">
    <source>
        <dbReference type="ARBA" id="ARBA00004141"/>
    </source>
</evidence>
<feature type="transmembrane region" description="Helical" evidence="6">
    <location>
        <begin position="12"/>
        <end position="32"/>
    </location>
</feature>
<feature type="transmembrane region" description="Helical" evidence="6">
    <location>
        <begin position="159"/>
        <end position="180"/>
    </location>
</feature>
<feature type="transmembrane region" description="Helical" evidence="6">
    <location>
        <begin position="316"/>
        <end position="337"/>
    </location>
</feature>
<keyword evidence="4 6" id="KW-1133">Transmembrane helix</keyword>
<feature type="transmembrane region" description="Helical" evidence="6">
    <location>
        <begin position="382"/>
        <end position="401"/>
    </location>
</feature>
<feature type="transmembrane region" description="Helical" evidence="6">
    <location>
        <begin position="222"/>
        <end position="243"/>
    </location>
</feature>
<keyword evidence="3" id="KW-0133">Cell shape</keyword>
<dbReference type="PANTHER" id="PTHR30474:SF1">
    <property type="entry name" value="PEPTIDOGLYCAN GLYCOSYLTRANSFERASE MRDB"/>
    <property type="match status" value="1"/>
</dbReference>
<feature type="transmembrane region" description="Helical" evidence="6">
    <location>
        <begin position="349"/>
        <end position="376"/>
    </location>
</feature>
<dbReference type="PANTHER" id="PTHR30474">
    <property type="entry name" value="CELL CYCLE PROTEIN"/>
    <property type="match status" value="1"/>
</dbReference>
<organism evidence="7 8">
    <name type="scientific">Flavobacterium aquicola</name>
    <dbReference type="NCBI Taxonomy" id="1682742"/>
    <lineage>
        <taxon>Bacteria</taxon>
        <taxon>Pseudomonadati</taxon>
        <taxon>Bacteroidota</taxon>
        <taxon>Flavobacteriia</taxon>
        <taxon>Flavobacteriales</taxon>
        <taxon>Flavobacteriaceae</taxon>
        <taxon>Flavobacterium</taxon>
    </lineage>
</organism>
<reference evidence="7 8" key="1">
    <citation type="submission" date="2018-08" db="EMBL/GenBank/DDBJ databases">
        <title>Genomic Encyclopedia of Archaeal and Bacterial Type Strains, Phase II (KMG-II): from individual species to whole genera.</title>
        <authorList>
            <person name="Goeker M."/>
        </authorList>
    </citation>
    <scope>NUCLEOTIDE SEQUENCE [LARGE SCALE GENOMIC DNA]</scope>
    <source>
        <strain evidence="7 8">DSM 100880</strain>
    </source>
</reference>
<protein>
    <submittedName>
        <fullName evidence="7">Rod shape determining protein RodA</fullName>
    </submittedName>
</protein>
<keyword evidence="8" id="KW-1185">Reference proteome</keyword>
<dbReference type="GO" id="GO:0005886">
    <property type="term" value="C:plasma membrane"/>
    <property type="evidence" value="ECO:0007669"/>
    <property type="project" value="TreeGrafter"/>
</dbReference>
<proteinExistence type="predicted"/>
<evidence type="ECO:0000313" key="8">
    <source>
        <dbReference type="Proteomes" id="UP000257136"/>
    </source>
</evidence>
<dbReference type="GO" id="GO:0032153">
    <property type="term" value="C:cell division site"/>
    <property type="evidence" value="ECO:0007669"/>
    <property type="project" value="TreeGrafter"/>
</dbReference>
<dbReference type="GO" id="GO:0015648">
    <property type="term" value="F:lipid-linked peptidoglycan transporter activity"/>
    <property type="evidence" value="ECO:0007669"/>
    <property type="project" value="TreeGrafter"/>
</dbReference>
<comment type="caution">
    <text evidence="7">The sequence shown here is derived from an EMBL/GenBank/DDBJ whole genome shotgun (WGS) entry which is preliminary data.</text>
</comment>
<dbReference type="Pfam" id="PF01098">
    <property type="entry name" value="FTSW_RODA_SPOVE"/>
    <property type="match status" value="1"/>
</dbReference>
<keyword evidence="2 6" id="KW-0812">Transmembrane</keyword>
<evidence type="ECO:0000256" key="6">
    <source>
        <dbReference type="SAM" id="Phobius"/>
    </source>
</evidence>
<comment type="subcellular location">
    <subcellularLocation>
        <location evidence="1">Membrane</location>
        <topology evidence="1">Multi-pass membrane protein</topology>
    </subcellularLocation>
</comment>
<sequence length="411" mass="45918">MKNQSLSSNIDWICVIIYIALVVLGWLNIYSSSLSSTDGTYEKQAIFIALAVPMIFVLLYIDGKFYEKYASIIFVVSLISLAGLFVFGKTIAGQRCWYGFGSFTLQPSEFAKAATSLAIAKYLSDTQINLKEVNRQVQALAIVFLPVMLILPQPDPGSALIYSVFIIVLFREGLPSWYVWTGFITIVLFMLTLILEPQYVILISLLVIVLIHYKSRLADRNIVLSGILFAVISGFVLSVNYVFTNVFKQHHRDRFNILLGKEVDMKGIGYNTNQSEIAVGSGGWLGKGFLEGTQTKGGFVPEQHTDYIFTTVGEEWGFVGSLVVIGLFAALLLRVIYLAERQKTKFSRVYGYCVAGILFIHFFVNIAMVIGIFPTIGVPLPFFSYGGSGLWGFTILLFIFIKMDANKVNEW</sequence>
<feature type="transmembrane region" description="Helical" evidence="6">
    <location>
        <begin position="44"/>
        <end position="62"/>
    </location>
</feature>
<keyword evidence="5 6" id="KW-0472">Membrane</keyword>
<evidence type="ECO:0000256" key="5">
    <source>
        <dbReference type="ARBA" id="ARBA00023136"/>
    </source>
</evidence>
<dbReference type="AlphaFoldDB" id="A0A3E0EDA8"/>
<dbReference type="NCBIfam" id="NF037961">
    <property type="entry name" value="RodA_shape"/>
    <property type="match status" value="1"/>
</dbReference>
<feature type="transmembrane region" description="Helical" evidence="6">
    <location>
        <begin position="69"/>
        <end position="88"/>
    </location>
</feature>
<feature type="transmembrane region" description="Helical" evidence="6">
    <location>
        <begin position="186"/>
        <end position="210"/>
    </location>
</feature>
<dbReference type="GO" id="GO:0008360">
    <property type="term" value="P:regulation of cell shape"/>
    <property type="evidence" value="ECO:0007669"/>
    <property type="project" value="UniProtKB-KW"/>
</dbReference>
<dbReference type="Proteomes" id="UP000257136">
    <property type="component" value="Unassembled WGS sequence"/>
</dbReference>